<feature type="region of interest" description="Disordered" evidence="1">
    <location>
        <begin position="449"/>
        <end position="514"/>
    </location>
</feature>
<feature type="compositionally biased region" description="Basic and acidic residues" evidence="1">
    <location>
        <begin position="596"/>
        <end position="614"/>
    </location>
</feature>
<evidence type="ECO:0000313" key="3">
    <source>
        <dbReference type="Proteomes" id="UP000091956"/>
    </source>
</evidence>
<protein>
    <submittedName>
        <fullName evidence="2">Uncharacterized protein</fullName>
    </submittedName>
</protein>
<sequence>MALIYRNNSLNRRTKGKKAKTPPKKPKFPKGAIRNKDGTLKTVSGPYNATLVTAHANNRFNETFGVDPETIGRTEILPNLNQFVAGALAAIAYNSTKAHDVTKSMILPQKSGWKRAKQHVGFREKYVLMHALRNVGDMLVQLRKDYMVSTAALAVECLEEDDVLWQNILEPLTGVVQTISDVMFRGHTDLLIHEVDGLKLARRIRIMGEELNVTAIMLDSMLGLSATTWTQRTALMAKETAKKWRSATITRCGLEDIYDPDASDQETDTVDVNRAKLWIEKKLKTPRFRGQSRSSQKNSTPTGKVGKGGPEAQAKDAAVASSSTTKPILKKAPKEPRTRGPSVFLPQKNVINEMERRQLERDKEYQELEEREYSERCAERTALENLEDDEDIVPTGSNRAYKAHMAARYSRQLHRGLQMNDQDMEMDPLRMAQIRGVSNTGSYLSYPAFPSAHLTDNRPKTEIAPVRSHRRPKDDKGKGPERHQKDVKGKGVERRSVLKKSTSGIQEKRSEKDELTLQQIGSSLEGIKNPEALVRLLEANDHMVTQAKGRFVAVESRVEMQVPPGRSEIDRISTTDGAKINGGSTKSKSTVQLEDGSIRVRTDENIRPRVRFEEASLPAGDGRDSRAYREAHANRVRSRRIGDETATSGRISREASSSGSSSRITGESRTSRSEKRSSTIRSAKRTSRNAGEAPTNPNGRFIRVGNDVIPAPLKIRQTRSQSPLLGKSSPGLPGESSLMPAPLKLGPRLRQAQLEKQRALEASEDLSERLIPLKLGRSGSKSPYENSGAGFPEGLSAMPAPLKLGQKKSQSPIESRGAEFPEGLSAMPAPLKLTKTKSKSPLGDYVAQFPQGSSTMLAPPKLGHKRAKSPLENRGVGSQGGSSFSAAELAKYRSPQPGPPPDRPLPPLPTDLE</sequence>
<dbReference type="RefSeq" id="XP_018130148.1">
    <property type="nucleotide sequence ID" value="XM_018275161.1"/>
</dbReference>
<reference evidence="3" key="2">
    <citation type="journal article" date="2018" name="Nat. Commun.">
        <title>Extreme sensitivity to ultraviolet light in the fungal pathogen causing white-nose syndrome of bats.</title>
        <authorList>
            <person name="Palmer J.M."/>
            <person name="Drees K.P."/>
            <person name="Foster J.T."/>
            <person name="Lindner D.L."/>
        </authorList>
    </citation>
    <scope>NUCLEOTIDE SEQUENCE [LARGE SCALE GENOMIC DNA]</scope>
    <source>
        <strain evidence="3">UAMH 10579</strain>
    </source>
</reference>
<reference evidence="2 3" key="1">
    <citation type="submission" date="2016-03" db="EMBL/GenBank/DDBJ databases">
        <title>Comparative genomics of Pseudogymnoascus destructans, the fungus causing white-nose syndrome of bats.</title>
        <authorList>
            <person name="Palmer J.M."/>
            <person name="Drees K.P."/>
            <person name="Foster J.T."/>
            <person name="Lindner D.L."/>
        </authorList>
    </citation>
    <scope>NUCLEOTIDE SEQUENCE [LARGE SCALE GENOMIC DNA]</scope>
    <source>
        <strain evidence="2 3">UAMH 10579</strain>
    </source>
</reference>
<feature type="region of interest" description="Disordered" evidence="1">
    <location>
        <begin position="566"/>
        <end position="741"/>
    </location>
</feature>
<feature type="region of interest" description="Disordered" evidence="1">
    <location>
        <begin position="774"/>
        <end position="913"/>
    </location>
</feature>
<dbReference type="GeneID" id="28839086"/>
<name>A0A1B8GKN9_9PEZI</name>
<dbReference type="Proteomes" id="UP000091956">
    <property type="component" value="Unassembled WGS sequence"/>
</dbReference>
<feature type="region of interest" description="Disordered" evidence="1">
    <location>
        <begin position="1"/>
        <end position="37"/>
    </location>
</feature>
<feature type="compositionally biased region" description="Pro residues" evidence="1">
    <location>
        <begin position="896"/>
        <end position="913"/>
    </location>
</feature>
<feature type="compositionally biased region" description="Basic and acidic residues" evidence="1">
    <location>
        <begin position="472"/>
        <end position="496"/>
    </location>
</feature>
<evidence type="ECO:0000313" key="2">
    <source>
        <dbReference type="EMBL" id="OBT96415.1"/>
    </source>
</evidence>
<dbReference type="OrthoDB" id="3439319at2759"/>
<feature type="compositionally biased region" description="Low complexity" evidence="1">
    <location>
        <begin position="647"/>
        <end position="668"/>
    </location>
</feature>
<dbReference type="EMBL" id="KV460228">
    <property type="protein sequence ID" value="OBT96415.1"/>
    <property type="molecule type" value="Genomic_DNA"/>
</dbReference>
<evidence type="ECO:0000256" key="1">
    <source>
        <dbReference type="SAM" id="MobiDB-lite"/>
    </source>
</evidence>
<proteinExistence type="predicted"/>
<feature type="region of interest" description="Disordered" evidence="1">
    <location>
        <begin position="286"/>
        <end position="343"/>
    </location>
</feature>
<dbReference type="AlphaFoldDB" id="A0A1B8GKN9"/>
<feature type="compositionally biased region" description="Polar residues" evidence="1">
    <location>
        <begin position="291"/>
        <end position="302"/>
    </location>
</feature>
<feature type="compositionally biased region" description="Basic and acidic residues" evidence="1">
    <location>
        <begin position="621"/>
        <end position="633"/>
    </location>
</feature>
<feature type="compositionally biased region" description="Polar residues" evidence="1">
    <location>
        <begin position="574"/>
        <end position="592"/>
    </location>
</feature>
<keyword evidence="3" id="KW-1185">Reference proteome</keyword>
<organism evidence="2 3">
    <name type="scientific">Pseudogymnoascus verrucosus</name>
    <dbReference type="NCBI Taxonomy" id="342668"/>
    <lineage>
        <taxon>Eukaryota</taxon>
        <taxon>Fungi</taxon>
        <taxon>Dikarya</taxon>
        <taxon>Ascomycota</taxon>
        <taxon>Pezizomycotina</taxon>
        <taxon>Leotiomycetes</taxon>
        <taxon>Thelebolales</taxon>
        <taxon>Thelebolaceae</taxon>
        <taxon>Pseudogymnoascus</taxon>
    </lineage>
</organism>
<accession>A0A1B8GKN9</accession>
<feature type="compositionally biased region" description="Basic residues" evidence="1">
    <location>
        <begin position="12"/>
        <end position="28"/>
    </location>
</feature>
<gene>
    <name evidence="2" type="ORF">VE01_05700</name>
</gene>
<feature type="compositionally biased region" description="Polar residues" evidence="1">
    <location>
        <begin position="1"/>
        <end position="11"/>
    </location>
</feature>